<keyword evidence="1" id="KW-0238">DNA-binding</keyword>
<proteinExistence type="inferred from homology"/>
<dbReference type="OrthoDB" id="5377392at2759"/>
<evidence type="ECO:0000259" key="2">
    <source>
        <dbReference type="Pfam" id="PF04406"/>
    </source>
</evidence>
<organism evidence="3 4">
    <name type="scientific">Nosema bombycis (strain CQ1 / CVCC 102059)</name>
    <name type="common">Microsporidian parasite</name>
    <name type="synonym">Pebrine of silkworm</name>
    <dbReference type="NCBI Taxonomy" id="578461"/>
    <lineage>
        <taxon>Eukaryota</taxon>
        <taxon>Fungi</taxon>
        <taxon>Fungi incertae sedis</taxon>
        <taxon>Microsporidia</taxon>
        <taxon>Nosematidae</taxon>
        <taxon>Nosema</taxon>
    </lineage>
</organism>
<dbReference type="EMBL" id="KB909891">
    <property type="protein sequence ID" value="EOB11640.1"/>
    <property type="molecule type" value="Genomic_DNA"/>
</dbReference>
<dbReference type="VEuPathDB" id="MicrosporidiaDB:NBO_984gi001"/>
<feature type="non-terminal residue" evidence="3">
    <location>
        <position position="137"/>
    </location>
</feature>
<dbReference type="PROSITE" id="PS52041">
    <property type="entry name" value="TOPO_IIB"/>
    <property type="match status" value="1"/>
</dbReference>
<dbReference type="InterPro" id="IPR036078">
    <property type="entry name" value="Spo11/TopoVI_A_sf"/>
</dbReference>
<evidence type="ECO:0000256" key="1">
    <source>
        <dbReference type="PROSITE-ProRule" id="PRU01385"/>
    </source>
</evidence>
<dbReference type="GO" id="GO:0006259">
    <property type="term" value="P:DNA metabolic process"/>
    <property type="evidence" value="ECO:0007669"/>
    <property type="project" value="InterPro"/>
</dbReference>
<reference evidence="3 4" key="1">
    <citation type="journal article" date="2013" name="BMC Genomics">
        <title>Comparative genomics of parasitic silkworm microsporidia reveal an association between genome expansion and host adaptation.</title>
        <authorList>
            <person name="Pan G."/>
            <person name="Xu J."/>
            <person name="Li T."/>
            <person name="Xia Q."/>
            <person name="Liu S.L."/>
            <person name="Zhang G."/>
            <person name="Li S."/>
            <person name="Li C."/>
            <person name="Liu H."/>
            <person name="Yang L."/>
            <person name="Liu T."/>
            <person name="Zhang X."/>
            <person name="Wu Z."/>
            <person name="Fan W."/>
            <person name="Dang X."/>
            <person name="Xiang H."/>
            <person name="Tao M."/>
            <person name="Li Y."/>
            <person name="Hu J."/>
            <person name="Li Z."/>
            <person name="Lin L."/>
            <person name="Luo J."/>
            <person name="Geng L."/>
            <person name="Wang L."/>
            <person name="Long M."/>
            <person name="Wan Y."/>
            <person name="He N."/>
            <person name="Zhang Z."/>
            <person name="Lu C."/>
            <person name="Keeling P.J."/>
            <person name="Wang J."/>
            <person name="Xiang Z."/>
            <person name="Zhou Z."/>
        </authorList>
    </citation>
    <scope>NUCLEOTIDE SEQUENCE [LARGE SCALE GENOMIC DNA]</scope>
    <source>
        <strain evidence="4">CQ1 / CVCC 102059</strain>
    </source>
</reference>
<dbReference type="InterPro" id="IPR013049">
    <property type="entry name" value="Spo11/TopoVI_A_N"/>
</dbReference>
<dbReference type="GO" id="GO:0005524">
    <property type="term" value="F:ATP binding"/>
    <property type="evidence" value="ECO:0007669"/>
    <property type="project" value="InterPro"/>
</dbReference>
<evidence type="ECO:0000313" key="4">
    <source>
        <dbReference type="Proteomes" id="UP000016927"/>
    </source>
</evidence>
<keyword evidence="1" id="KW-0799">Topoisomerase</keyword>
<dbReference type="HOGENOM" id="CLU_1870054_0_0_1"/>
<feature type="domain" description="Spo11/DNA topoisomerase VI subunit A N-terminal" evidence="2">
    <location>
        <begin position="28"/>
        <end position="76"/>
    </location>
</feature>
<accession>R0MC54</accession>
<comment type="catalytic activity">
    <reaction evidence="1">
        <text>ATP-dependent breakage, passage and rejoining of double-stranded DNA.</text>
        <dbReference type="EC" id="5.6.2.2"/>
    </reaction>
</comment>
<dbReference type="GO" id="GO:0005694">
    <property type="term" value="C:chromosome"/>
    <property type="evidence" value="ECO:0007669"/>
    <property type="project" value="InterPro"/>
</dbReference>
<feature type="active site" description="O-(5'-phospho-DNA)-tyrosine intermediate" evidence="1">
    <location>
        <position position="53"/>
    </location>
</feature>
<dbReference type="Proteomes" id="UP000016927">
    <property type="component" value="Unassembled WGS sequence"/>
</dbReference>
<sequence length="137" mass="15896">MNSNKILKNLKSLTLKALTTIRSKSVLKKLRFYEILFEMNSQGIIRNKREIFYLDVPIFGKQEVVDSLIKETCKELKEIPFGLNITNTLKGIYFGEVEFVLIKDDRVILNDPLLKPQILNSLPFQPRTILIPDMNQV</sequence>
<name>R0MC54_NOSB1</name>
<protein>
    <submittedName>
        <fullName evidence="3">Meiotic recombination protein rec12</fullName>
    </submittedName>
</protein>
<dbReference type="SUPFAM" id="SSF56726">
    <property type="entry name" value="DNA topoisomerase IV, alpha subunit"/>
    <property type="match status" value="1"/>
</dbReference>
<dbReference type="AlphaFoldDB" id="R0MC54"/>
<dbReference type="Pfam" id="PF04406">
    <property type="entry name" value="TP6A_N"/>
    <property type="match status" value="1"/>
</dbReference>
<comment type="similarity">
    <text evidence="1">Belongs to the TOP6A family.</text>
</comment>
<keyword evidence="4" id="KW-1185">Reference proteome</keyword>
<dbReference type="GO" id="GO:0003918">
    <property type="term" value="F:DNA topoisomerase type II (double strand cut, ATP-hydrolyzing) activity"/>
    <property type="evidence" value="ECO:0007669"/>
    <property type="project" value="UniProtKB-UniRule"/>
</dbReference>
<keyword evidence="1" id="KW-0413">Isomerase</keyword>
<dbReference type="GO" id="GO:0003677">
    <property type="term" value="F:DNA binding"/>
    <property type="evidence" value="ECO:0007669"/>
    <property type="project" value="UniProtKB-UniRule"/>
</dbReference>
<gene>
    <name evidence="3" type="ORF">NBO_984gi001</name>
</gene>
<evidence type="ECO:0000313" key="3">
    <source>
        <dbReference type="EMBL" id="EOB11640.1"/>
    </source>
</evidence>